<evidence type="ECO:0000313" key="4">
    <source>
        <dbReference type="Proteomes" id="UP000028640"/>
    </source>
</evidence>
<dbReference type="GeneID" id="78379605"/>
<name>A0A085GHK1_EWIA3</name>
<dbReference type="EMBL" id="JMPJ01000038">
    <property type="protein sequence ID" value="KFC83196.1"/>
    <property type="molecule type" value="Genomic_DNA"/>
</dbReference>
<dbReference type="GO" id="GO:0000160">
    <property type="term" value="P:phosphorelay signal transduction system"/>
    <property type="evidence" value="ECO:0007669"/>
    <property type="project" value="InterPro"/>
</dbReference>
<keyword evidence="4" id="KW-1185">Reference proteome</keyword>
<feature type="domain" description="Response regulatory" evidence="2">
    <location>
        <begin position="3"/>
        <end position="121"/>
    </location>
</feature>
<comment type="caution">
    <text evidence="3">The sequence shown here is derived from an EMBL/GenBank/DDBJ whole genome shotgun (WGS) entry which is preliminary data.</text>
</comment>
<dbReference type="InterPro" id="IPR001789">
    <property type="entry name" value="Sig_transdc_resp-reg_receiver"/>
</dbReference>
<dbReference type="AlphaFoldDB" id="A0A085GHK1"/>
<dbReference type="PROSITE" id="PS50110">
    <property type="entry name" value="RESPONSE_REGULATORY"/>
    <property type="match status" value="1"/>
</dbReference>
<dbReference type="Gene3D" id="3.40.50.2300">
    <property type="match status" value="1"/>
</dbReference>
<reference evidence="3 4" key="1">
    <citation type="submission" date="2014-05" db="EMBL/GenBank/DDBJ databases">
        <title>ATOL: Assembling a taxonomically balanced genome-scale reconstruction of the evolutionary history of the Enterobacteriaceae.</title>
        <authorList>
            <person name="Plunkett G.III."/>
            <person name="Neeno-Eckwall E.C."/>
            <person name="Glasner J.D."/>
            <person name="Perna N.T."/>
        </authorList>
    </citation>
    <scope>NUCLEOTIDE SEQUENCE [LARGE SCALE GENOMIC DNA]</scope>
    <source>
        <strain evidence="3 4">ATCC 33852</strain>
    </source>
</reference>
<dbReference type="InterPro" id="IPR011006">
    <property type="entry name" value="CheY-like_superfamily"/>
</dbReference>
<gene>
    <name evidence="3" type="ORF">GEAM_1266</name>
</gene>
<proteinExistence type="predicted"/>
<evidence type="ECO:0000256" key="1">
    <source>
        <dbReference type="PROSITE-ProRule" id="PRU00169"/>
    </source>
</evidence>
<evidence type="ECO:0000259" key="2">
    <source>
        <dbReference type="PROSITE" id="PS50110"/>
    </source>
</evidence>
<organism evidence="3 4">
    <name type="scientific">Ewingella americana (strain ATCC 33852 / DSM 4580 / CCUG 14506 / JCM 5911 / LMG 7869 / NCTC 12157 / CDC 1468-78)</name>
    <dbReference type="NCBI Taxonomy" id="910964"/>
    <lineage>
        <taxon>Bacteria</taxon>
        <taxon>Pseudomonadati</taxon>
        <taxon>Pseudomonadota</taxon>
        <taxon>Gammaproteobacteria</taxon>
        <taxon>Enterobacterales</taxon>
        <taxon>Yersiniaceae</taxon>
        <taxon>Ewingella</taxon>
    </lineage>
</organism>
<accession>A0A085GHK1</accession>
<dbReference type="SUPFAM" id="SSF52172">
    <property type="entry name" value="CheY-like"/>
    <property type="match status" value="1"/>
</dbReference>
<dbReference type="Proteomes" id="UP000028640">
    <property type="component" value="Unassembled WGS sequence"/>
</dbReference>
<evidence type="ECO:0000313" key="3">
    <source>
        <dbReference type="EMBL" id="KFC83196.1"/>
    </source>
</evidence>
<sequence>MLNIAMMDADTYIKYGLSVYFNSKGINVMAASNISDLTVNLRSNEIDVVVMELFSRDDDVFECIEFVRSFSSKWPRSKLVIYTQVANEDAVKLLISVTGQKEIVYKTDSMHELASCVFSPWKDSLTCFDMAH</sequence>
<dbReference type="STRING" id="910964.GEAM_1266"/>
<comment type="caution">
    <text evidence="1">Lacks conserved residue(s) required for the propagation of feature annotation.</text>
</comment>
<protein>
    <recommendedName>
        <fullName evidence="2">Response regulatory domain-containing protein</fullName>
    </recommendedName>
</protein>
<dbReference type="RefSeq" id="WP_034789615.1">
    <property type="nucleotide sequence ID" value="NZ_JMPJ01000038.1"/>
</dbReference>